<name>A0A0F8X207_9ZZZZ</name>
<gene>
    <name evidence="1" type="ORF">LCGC14_2997400</name>
</gene>
<proteinExistence type="predicted"/>
<accession>A0A0F8X207</accession>
<organism evidence="1">
    <name type="scientific">marine sediment metagenome</name>
    <dbReference type="NCBI Taxonomy" id="412755"/>
    <lineage>
        <taxon>unclassified sequences</taxon>
        <taxon>metagenomes</taxon>
        <taxon>ecological metagenomes</taxon>
    </lineage>
</organism>
<comment type="caution">
    <text evidence="1">The sequence shown here is derived from an EMBL/GenBank/DDBJ whole genome shotgun (WGS) entry which is preliminary data.</text>
</comment>
<dbReference type="EMBL" id="LAZR01061663">
    <property type="protein sequence ID" value="KKK63132.1"/>
    <property type="molecule type" value="Genomic_DNA"/>
</dbReference>
<reference evidence="1" key="1">
    <citation type="journal article" date="2015" name="Nature">
        <title>Complex archaea that bridge the gap between prokaryotes and eukaryotes.</title>
        <authorList>
            <person name="Spang A."/>
            <person name="Saw J.H."/>
            <person name="Jorgensen S.L."/>
            <person name="Zaremba-Niedzwiedzka K."/>
            <person name="Martijn J."/>
            <person name="Lind A.E."/>
            <person name="van Eijk R."/>
            <person name="Schleper C."/>
            <person name="Guy L."/>
            <person name="Ettema T.J."/>
        </authorList>
    </citation>
    <scope>NUCLEOTIDE SEQUENCE</scope>
</reference>
<sequence length="111" mass="13422">MKSPIKYPSGQTHTEVYVPMGPARLQQRWCHQMIDEFREQDDEISSFNADFYKRRLLKEFYRKEYYENQGWDFTFRMLHITVVEIGPWVRTYHAWIGNGQKVTIKLEKVSA</sequence>
<dbReference type="AlphaFoldDB" id="A0A0F8X207"/>
<protein>
    <submittedName>
        <fullName evidence="1">Uncharacterized protein</fullName>
    </submittedName>
</protein>
<evidence type="ECO:0000313" key="1">
    <source>
        <dbReference type="EMBL" id="KKK63132.1"/>
    </source>
</evidence>